<dbReference type="AlphaFoldDB" id="A0A7S9E028"/>
<accession>A0A7S9E028</accession>
<evidence type="ECO:0000313" key="1">
    <source>
        <dbReference type="EMBL" id="QPG06550.1"/>
    </source>
</evidence>
<protein>
    <submittedName>
        <fullName evidence="1">Uncharacterized protein</fullName>
    </submittedName>
</protein>
<sequence length="67" mass="7442">MLNKFWLLTVQTGPLKFNVKFKGKSPASYLADINSRGQKVVLTHTLEVGKNEYDKLMACAAVKDGNL</sequence>
<keyword evidence="2" id="KW-1185">Reference proteome</keyword>
<dbReference type="RefSeq" id="WP_195811626.1">
    <property type="nucleotide sequence ID" value="NZ_CP064795.1"/>
</dbReference>
<name>A0A7S9E028_9ALTE</name>
<dbReference type="KEGG" id="smaa:IT774_05095"/>
<dbReference type="EMBL" id="CP064795">
    <property type="protein sequence ID" value="QPG06550.1"/>
    <property type="molecule type" value="Genomic_DNA"/>
</dbReference>
<organism evidence="1 2">
    <name type="scientific">Salinimonas marina</name>
    <dbReference type="NCBI Taxonomy" id="2785918"/>
    <lineage>
        <taxon>Bacteria</taxon>
        <taxon>Pseudomonadati</taxon>
        <taxon>Pseudomonadota</taxon>
        <taxon>Gammaproteobacteria</taxon>
        <taxon>Alteromonadales</taxon>
        <taxon>Alteromonadaceae</taxon>
        <taxon>Alteromonas/Salinimonas group</taxon>
        <taxon>Salinimonas</taxon>
    </lineage>
</organism>
<dbReference type="Proteomes" id="UP000595095">
    <property type="component" value="Chromosome"/>
</dbReference>
<proteinExistence type="predicted"/>
<gene>
    <name evidence="1" type="ORF">IT774_05095</name>
</gene>
<reference evidence="1 2" key="1">
    <citation type="submission" date="2020-11" db="EMBL/GenBank/DDBJ databases">
        <title>Complete genome sequence for Salinimonas sp. strain G2-b.</title>
        <authorList>
            <person name="Park S.-J."/>
        </authorList>
    </citation>
    <scope>NUCLEOTIDE SEQUENCE [LARGE SCALE GENOMIC DNA]</scope>
    <source>
        <strain evidence="1 2">G2-b</strain>
    </source>
</reference>
<evidence type="ECO:0000313" key="2">
    <source>
        <dbReference type="Proteomes" id="UP000595095"/>
    </source>
</evidence>